<organism evidence="1 2">
    <name type="scientific">Halocaridina rubra</name>
    <name type="common">Hawaiian red shrimp</name>
    <dbReference type="NCBI Taxonomy" id="373956"/>
    <lineage>
        <taxon>Eukaryota</taxon>
        <taxon>Metazoa</taxon>
        <taxon>Ecdysozoa</taxon>
        <taxon>Arthropoda</taxon>
        <taxon>Crustacea</taxon>
        <taxon>Multicrustacea</taxon>
        <taxon>Malacostraca</taxon>
        <taxon>Eumalacostraca</taxon>
        <taxon>Eucarida</taxon>
        <taxon>Decapoda</taxon>
        <taxon>Pleocyemata</taxon>
        <taxon>Caridea</taxon>
        <taxon>Atyoidea</taxon>
        <taxon>Atyidae</taxon>
        <taxon>Halocaridina</taxon>
    </lineage>
</organism>
<name>A0AAN8X7I2_HALRR</name>
<dbReference type="Proteomes" id="UP001381693">
    <property type="component" value="Unassembled WGS sequence"/>
</dbReference>
<keyword evidence="2" id="KW-1185">Reference proteome</keyword>
<evidence type="ECO:0000313" key="1">
    <source>
        <dbReference type="EMBL" id="KAK7075903.1"/>
    </source>
</evidence>
<sequence>MSIEEMQGNYTLLISSDNLPPLSGFRLGTCRKQSHRELNCGFLFYTSQAKGSSLSEQEFADAIVLLYERLIEGLPDIRSRGTSFDDLKACKDLTDKPVLQSLSGEAISHKTDNKSIEVNLCHSTIKWDKAT</sequence>
<protein>
    <submittedName>
        <fullName evidence="1">Uncharacterized protein</fullName>
    </submittedName>
</protein>
<reference evidence="1 2" key="1">
    <citation type="submission" date="2023-11" db="EMBL/GenBank/DDBJ databases">
        <title>Halocaridina rubra genome assembly.</title>
        <authorList>
            <person name="Smith C."/>
        </authorList>
    </citation>
    <scope>NUCLEOTIDE SEQUENCE [LARGE SCALE GENOMIC DNA]</scope>
    <source>
        <strain evidence="1">EP-1</strain>
        <tissue evidence="1">Whole</tissue>
    </source>
</reference>
<comment type="caution">
    <text evidence="1">The sequence shown here is derived from an EMBL/GenBank/DDBJ whole genome shotgun (WGS) entry which is preliminary data.</text>
</comment>
<evidence type="ECO:0000313" key="2">
    <source>
        <dbReference type="Proteomes" id="UP001381693"/>
    </source>
</evidence>
<dbReference type="EMBL" id="JAXCGZ010010003">
    <property type="protein sequence ID" value="KAK7075903.1"/>
    <property type="molecule type" value="Genomic_DNA"/>
</dbReference>
<gene>
    <name evidence="1" type="ORF">SK128_023955</name>
</gene>
<accession>A0AAN8X7I2</accession>
<dbReference type="AlphaFoldDB" id="A0AAN8X7I2"/>
<proteinExistence type="predicted"/>